<feature type="chain" id="PRO_5042986930" evidence="5">
    <location>
        <begin position="27"/>
        <end position="395"/>
    </location>
</feature>
<dbReference type="GO" id="GO:0022857">
    <property type="term" value="F:transmembrane transporter activity"/>
    <property type="evidence" value="ECO:0007669"/>
    <property type="project" value="InterPro"/>
</dbReference>
<dbReference type="PANTHER" id="PTHR30158">
    <property type="entry name" value="ACRA/E-RELATED COMPONENT OF DRUG EFFLUX TRANSPORTER"/>
    <property type="match status" value="1"/>
</dbReference>
<gene>
    <name evidence="10" type="ORF">PZ740_11650</name>
</gene>
<evidence type="ECO:0000256" key="1">
    <source>
        <dbReference type="ARBA" id="ARBA00004196"/>
    </source>
</evidence>
<comment type="subcellular location">
    <subcellularLocation>
        <location evidence="1">Cell envelope</location>
    </subcellularLocation>
</comment>
<name>A0AAP4D5Q0_9PROT</name>
<evidence type="ECO:0000256" key="3">
    <source>
        <dbReference type="SAM" id="Coils"/>
    </source>
</evidence>
<protein>
    <submittedName>
        <fullName evidence="10">Efflux RND transporter periplasmic adaptor subunit</fullName>
    </submittedName>
</protein>
<dbReference type="InterPro" id="IPR058624">
    <property type="entry name" value="MdtA-like_HH"/>
</dbReference>
<dbReference type="Gene3D" id="2.40.420.20">
    <property type="match status" value="1"/>
</dbReference>
<keyword evidence="11" id="KW-1185">Reference proteome</keyword>
<evidence type="ECO:0000259" key="8">
    <source>
        <dbReference type="Pfam" id="PF25944"/>
    </source>
</evidence>
<dbReference type="Pfam" id="PF25967">
    <property type="entry name" value="RND-MFP_C"/>
    <property type="match status" value="1"/>
</dbReference>
<dbReference type="Gene3D" id="2.40.30.170">
    <property type="match status" value="1"/>
</dbReference>
<dbReference type="GO" id="GO:0030313">
    <property type="term" value="C:cell envelope"/>
    <property type="evidence" value="ECO:0007669"/>
    <property type="project" value="UniProtKB-SubCell"/>
</dbReference>
<evidence type="ECO:0000313" key="11">
    <source>
        <dbReference type="Proteomes" id="UP001301140"/>
    </source>
</evidence>
<feature type="region of interest" description="Disordered" evidence="4">
    <location>
        <begin position="376"/>
        <end position="395"/>
    </location>
</feature>
<feature type="domain" description="Multidrug resistance protein MdtA-like C-terminal permuted SH3" evidence="9">
    <location>
        <begin position="308"/>
        <end position="368"/>
    </location>
</feature>
<evidence type="ECO:0000256" key="5">
    <source>
        <dbReference type="SAM" id="SignalP"/>
    </source>
</evidence>
<dbReference type="PANTHER" id="PTHR30158:SF3">
    <property type="entry name" value="MULTIDRUG EFFLUX PUMP SUBUNIT ACRA-RELATED"/>
    <property type="match status" value="1"/>
</dbReference>
<dbReference type="SUPFAM" id="SSF111369">
    <property type="entry name" value="HlyD-like secretion proteins"/>
    <property type="match status" value="1"/>
</dbReference>
<accession>A0AAP4D5Q0</accession>
<dbReference type="RefSeq" id="WP_327789456.1">
    <property type="nucleotide sequence ID" value="NZ_JARGEQ010000104.1"/>
</dbReference>
<evidence type="ECO:0000259" key="9">
    <source>
        <dbReference type="Pfam" id="PF25967"/>
    </source>
</evidence>
<dbReference type="NCBIfam" id="TIGR01730">
    <property type="entry name" value="RND_mfp"/>
    <property type="match status" value="1"/>
</dbReference>
<dbReference type="Gene3D" id="2.40.50.100">
    <property type="match status" value="1"/>
</dbReference>
<dbReference type="FunFam" id="2.40.420.20:FF:000001">
    <property type="entry name" value="Efflux RND transporter periplasmic adaptor subunit"/>
    <property type="match status" value="1"/>
</dbReference>
<keyword evidence="5" id="KW-0732">Signal</keyword>
<reference evidence="10 11" key="1">
    <citation type="submission" date="2023-03" db="EMBL/GenBank/DDBJ databases">
        <title>YIM 152171 draft genome.</title>
        <authorList>
            <person name="Yang Z."/>
        </authorList>
    </citation>
    <scope>NUCLEOTIDE SEQUENCE [LARGE SCALE GENOMIC DNA]</scope>
    <source>
        <strain evidence="10 11">YIM 152171</strain>
    </source>
</reference>
<dbReference type="GO" id="GO:0005886">
    <property type="term" value="C:plasma membrane"/>
    <property type="evidence" value="ECO:0007669"/>
    <property type="project" value="TreeGrafter"/>
</dbReference>
<comment type="similarity">
    <text evidence="2">Belongs to the membrane fusion protein (MFP) (TC 8.A.1) family.</text>
</comment>
<dbReference type="Pfam" id="PF25917">
    <property type="entry name" value="BSH_RND"/>
    <property type="match status" value="1"/>
</dbReference>
<dbReference type="InterPro" id="IPR058626">
    <property type="entry name" value="MdtA-like_b-barrel"/>
</dbReference>
<feature type="domain" description="Multidrug resistance protein MdtA-like alpha-helical hairpin" evidence="6">
    <location>
        <begin position="112"/>
        <end position="180"/>
    </location>
</feature>
<dbReference type="InterPro" id="IPR058625">
    <property type="entry name" value="MdtA-like_BSH"/>
</dbReference>
<evidence type="ECO:0000256" key="2">
    <source>
        <dbReference type="ARBA" id="ARBA00009477"/>
    </source>
</evidence>
<dbReference type="Pfam" id="PF25876">
    <property type="entry name" value="HH_MFP_RND"/>
    <property type="match status" value="1"/>
</dbReference>
<organism evidence="10 11">
    <name type="scientific">Marinimicrococcus flavescens</name>
    <dbReference type="NCBI Taxonomy" id="3031815"/>
    <lineage>
        <taxon>Bacteria</taxon>
        <taxon>Pseudomonadati</taxon>
        <taxon>Pseudomonadota</taxon>
        <taxon>Alphaproteobacteria</taxon>
        <taxon>Geminicoccales</taxon>
        <taxon>Geminicoccaceae</taxon>
        <taxon>Marinimicrococcus</taxon>
    </lineage>
</organism>
<evidence type="ECO:0000259" key="6">
    <source>
        <dbReference type="Pfam" id="PF25876"/>
    </source>
</evidence>
<dbReference type="Gene3D" id="1.10.287.470">
    <property type="entry name" value="Helix hairpin bin"/>
    <property type="match status" value="1"/>
</dbReference>
<evidence type="ECO:0000313" key="10">
    <source>
        <dbReference type="EMBL" id="MDF1587033.1"/>
    </source>
</evidence>
<sequence length="395" mass="41564">MLMKARRGGAGAGWLALSMGLLLGLAACDSNEEQASSAPPAPPPAVGVVQVASREVTPSASFTGRIEATHKVELRARVEGFLEKRAFVEGSEVEAGELLFVIEKAPYLAAQTEAEGSVVATRGTLKLAELERDRQTTLVKKQAAAQARLDEATARLAEARGTLMRNEASLDKAKLELSYTDIVAPVAGRIGRAAFTVGSLVGPASGPLATIVSQDPVYVTFPVTVRDLLNLRKKTTGHERKPGEIPFRLELADGSTYAPEGRLDFADVEVEQGTDTVLIRGRLPNPDRLLIDGALVNVTVATAAPEAAMVVPQTAVQLDQGGTYVLAVDGQNKVEMRRVVLSQRLGGLAVVKEGLEAGDRVIVQGLQKVRPGLAVEPTEVPMPPGTAPAAGAPRP</sequence>
<dbReference type="AlphaFoldDB" id="A0AAP4D5Q0"/>
<proteinExistence type="inferred from homology"/>
<dbReference type="EMBL" id="JARGEQ010000104">
    <property type="protein sequence ID" value="MDF1587033.1"/>
    <property type="molecule type" value="Genomic_DNA"/>
</dbReference>
<keyword evidence="3" id="KW-0175">Coiled coil</keyword>
<feature type="domain" description="Multidrug resistance protein MdtA-like beta-barrel" evidence="8">
    <location>
        <begin position="216"/>
        <end position="301"/>
    </location>
</feature>
<dbReference type="PROSITE" id="PS51257">
    <property type="entry name" value="PROKAR_LIPOPROTEIN"/>
    <property type="match status" value="1"/>
</dbReference>
<comment type="caution">
    <text evidence="10">The sequence shown here is derived from an EMBL/GenBank/DDBJ whole genome shotgun (WGS) entry which is preliminary data.</text>
</comment>
<feature type="coiled-coil region" evidence="3">
    <location>
        <begin position="142"/>
        <end position="176"/>
    </location>
</feature>
<dbReference type="Pfam" id="PF25944">
    <property type="entry name" value="Beta-barrel_RND"/>
    <property type="match status" value="1"/>
</dbReference>
<dbReference type="GO" id="GO:0046677">
    <property type="term" value="P:response to antibiotic"/>
    <property type="evidence" value="ECO:0007669"/>
    <property type="project" value="TreeGrafter"/>
</dbReference>
<feature type="signal peptide" evidence="5">
    <location>
        <begin position="1"/>
        <end position="26"/>
    </location>
</feature>
<dbReference type="Proteomes" id="UP001301140">
    <property type="component" value="Unassembled WGS sequence"/>
</dbReference>
<dbReference type="InterPro" id="IPR006143">
    <property type="entry name" value="RND_pump_MFP"/>
</dbReference>
<feature type="domain" description="Multidrug resistance protein MdtA-like barrel-sandwich hybrid" evidence="7">
    <location>
        <begin position="71"/>
        <end position="202"/>
    </location>
</feature>
<evidence type="ECO:0000259" key="7">
    <source>
        <dbReference type="Pfam" id="PF25917"/>
    </source>
</evidence>
<evidence type="ECO:0000256" key="4">
    <source>
        <dbReference type="SAM" id="MobiDB-lite"/>
    </source>
</evidence>
<dbReference type="InterPro" id="IPR058627">
    <property type="entry name" value="MdtA-like_C"/>
</dbReference>